<reference evidence="1" key="1">
    <citation type="submission" date="2018-05" db="EMBL/GenBank/DDBJ databases">
        <authorList>
            <person name="Lanie J.A."/>
            <person name="Ng W.-L."/>
            <person name="Kazmierczak K.M."/>
            <person name="Andrzejewski T.M."/>
            <person name="Davidsen T.M."/>
            <person name="Wayne K.J."/>
            <person name="Tettelin H."/>
            <person name="Glass J.I."/>
            <person name="Rusch D."/>
            <person name="Podicherti R."/>
            <person name="Tsui H.-C.T."/>
            <person name="Winkler M.E."/>
        </authorList>
    </citation>
    <scope>NUCLEOTIDE SEQUENCE</scope>
</reference>
<feature type="non-terminal residue" evidence="1">
    <location>
        <position position="173"/>
    </location>
</feature>
<dbReference type="AlphaFoldDB" id="A0A382XK21"/>
<organism evidence="1">
    <name type="scientific">marine metagenome</name>
    <dbReference type="NCBI Taxonomy" id="408172"/>
    <lineage>
        <taxon>unclassified sequences</taxon>
        <taxon>metagenomes</taxon>
        <taxon>ecological metagenomes</taxon>
    </lineage>
</organism>
<accession>A0A382XK21</accession>
<dbReference type="PANTHER" id="PTHR30189:SF1">
    <property type="entry name" value="LPS-ASSEMBLY PROTEIN LPTD"/>
    <property type="match status" value="1"/>
</dbReference>
<gene>
    <name evidence="1" type="ORF">METZ01_LOCUS424044</name>
</gene>
<evidence type="ECO:0000313" key="1">
    <source>
        <dbReference type="EMBL" id="SVD71190.1"/>
    </source>
</evidence>
<dbReference type="PANTHER" id="PTHR30189">
    <property type="entry name" value="LPS-ASSEMBLY PROTEIN"/>
    <property type="match status" value="1"/>
</dbReference>
<dbReference type="InterPro" id="IPR050218">
    <property type="entry name" value="LptD"/>
</dbReference>
<protein>
    <recommendedName>
        <fullName evidence="2">Organic solvent tolerance-like N-terminal domain-containing protein</fullName>
    </recommendedName>
</protein>
<dbReference type="GO" id="GO:1990351">
    <property type="term" value="C:transporter complex"/>
    <property type="evidence" value="ECO:0007669"/>
    <property type="project" value="TreeGrafter"/>
</dbReference>
<proteinExistence type="predicted"/>
<evidence type="ECO:0008006" key="2">
    <source>
        <dbReference type="Google" id="ProtNLM"/>
    </source>
</evidence>
<name>A0A382XK21_9ZZZZ</name>
<dbReference type="GO" id="GO:0009279">
    <property type="term" value="C:cell outer membrane"/>
    <property type="evidence" value="ECO:0007669"/>
    <property type="project" value="TreeGrafter"/>
</dbReference>
<sequence>MTSIVDCNSSFRPCLFLFLLTVLTCLSLPLRADSLNIETRAYVYDPETRSHIYQNAVATWDNMTLESSEIRFFPEKNTAIAKGYVRFRRDKVLVVADRFELFLGSHAIFYNAILYDSQNRVYVTAEEIMWIGYREEGNYYVLKQCTFTTCNPKDPVWEISGSRIDYVEQNLGS</sequence>
<dbReference type="EMBL" id="UINC01168248">
    <property type="protein sequence ID" value="SVD71190.1"/>
    <property type="molecule type" value="Genomic_DNA"/>
</dbReference>